<feature type="transmembrane region" description="Helical" evidence="8">
    <location>
        <begin position="460"/>
        <end position="480"/>
    </location>
</feature>
<dbReference type="InterPro" id="IPR001734">
    <property type="entry name" value="Na/solute_symporter"/>
</dbReference>
<feature type="transmembrane region" description="Helical" evidence="8">
    <location>
        <begin position="196"/>
        <end position="213"/>
    </location>
</feature>
<accession>A0A839V1F4</accession>
<dbReference type="EMBL" id="JACHXV010000007">
    <property type="protein sequence ID" value="MBB3174364.1"/>
    <property type="molecule type" value="Genomic_DNA"/>
</dbReference>
<feature type="transmembrane region" description="Helical" evidence="8">
    <location>
        <begin position="165"/>
        <end position="184"/>
    </location>
</feature>
<evidence type="ECO:0000313" key="10">
    <source>
        <dbReference type="Proteomes" id="UP000557688"/>
    </source>
</evidence>
<evidence type="ECO:0000256" key="5">
    <source>
        <dbReference type="ARBA" id="ARBA00022989"/>
    </source>
</evidence>
<evidence type="ECO:0000256" key="2">
    <source>
        <dbReference type="ARBA" id="ARBA00006434"/>
    </source>
</evidence>
<evidence type="ECO:0000256" key="4">
    <source>
        <dbReference type="ARBA" id="ARBA00022692"/>
    </source>
</evidence>
<dbReference type="RefSeq" id="WP_183275235.1">
    <property type="nucleotide sequence ID" value="NZ_JACHXV010000007.1"/>
</dbReference>
<feature type="transmembrane region" description="Helical" evidence="8">
    <location>
        <begin position="83"/>
        <end position="106"/>
    </location>
</feature>
<sequence length="493" mass="52063">MTSNPVALAVFAVLFFGAAFLGTLAMRLRPRGEGAGTGTAHEEWGLGGRRFGIWVTWFLVGGDFYTAYTVIAVPALVYGQGAYGFFALPYTIIVYPFIFATMPLLWRYAQKHGYMTAADIVRGRFGSRPLELLVALTGLVAVLPYIALQLVGIQTVIHALGLPGQIPLIVAFLSLAVYTWLGGLHAPALTAFIKDVMIYIVVIAAVTVIPMHLGGYGHVFDAAATAYTKPGTGLLLADGKMMPYATLALGSALAAFLYPHTLTGVLASRSAQTIRTNAVMLPAYTLLLGLIAMLGYMAHAAGVVVARPNDTVPALFAAIFPSWFLGFAYAAVAIGALVPASVMAIGAANLVTRNILGARSGREHDAREARIVGLLVKLAALACVLLLNPQYAIWLQTLGGVWILQTLPALICGLFIPWLRAPGLIGGWLAGMVIGNWLVFSDGLVPTHSLAAIGLPWTFYTGLIALAANLVVSLGLSALLRTGRAGVQPRPAL</sequence>
<dbReference type="InterPro" id="IPR050277">
    <property type="entry name" value="Sodium:Solute_Symporter"/>
</dbReference>
<comment type="caution">
    <text evidence="9">The sequence shown here is derived from an EMBL/GenBank/DDBJ whole genome shotgun (WGS) entry which is preliminary data.</text>
</comment>
<dbReference type="Gene3D" id="1.20.1730.10">
    <property type="entry name" value="Sodium/glucose cotransporter"/>
    <property type="match status" value="1"/>
</dbReference>
<name>A0A839V1F4_9PROT</name>
<comment type="subcellular location">
    <subcellularLocation>
        <location evidence="1">Membrane</location>
        <topology evidence="1">Multi-pass membrane protein</topology>
    </subcellularLocation>
</comment>
<feature type="transmembrane region" description="Helical" evidence="8">
    <location>
        <begin position="393"/>
        <end position="416"/>
    </location>
</feature>
<evidence type="ECO:0000256" key="7">
    <source>
        <dbReference type="RuleBase" id="RU362091"/>
    </source>
</evidence>
<gene>
    <name evidence="9" type="ORF">FHR90_002205</name>
</gene>
<keyword evidence="4 8" id="KW-0812">Transmembrane</keyword>
<feature type="transmembrane region" description="Helical" evidence="8">
    <location>
        <begin position="6"/>
        <end position="26"/>
    </location>
</feature>
<feature type="transmembrane region" description="Helical" evidence="8">
    <location>
        <begin position="423"/>
        <end position="440"/>
    </location>
</feature>
<dbReference type="Proteomes" id="UP000557688">
    <property type="component" value="Unassembled WGS sequence"/>
</dbReference>
<protein>
    <submittedName>
        <fullName evidence="9">SSS family solute:Na+ symporter</fullName>
    </submittedName>
</protein>
<proteinExistence type="inferred from homology"/>
<feature type="transmembrane region" description="Helical" evidence="8">
    <location>
        <begin position="51"/>
        <end position="77"/>
    </location>
</feature>
<keyword evidence="5 8" id="KW-1133">Transmembrane helix</keyword>
<evidence type="ECO:0000256" key="6">
    <source>
        <dbReference type="ARBA" id="ARBA00023136"/>
    </source>
</evidence>
<comment type="similarity">
    <text evidence="2 7">Belongs to the sodium:solute symporter (SSF) (TC 2.A.21) family.</text>
</comment>
<reference evidence="9 10" key="1">
    <citation type="submission" date="2020-08" db="EMBL/GenBank/DDBJ databases">
        <title>Genomic Encyclopedia of Type Strains, Phase III (KMG-III): the genomes of soil and plant-associated and newly described type strains.</title>
        <authorList>
            <person name="Whitman W."/>
        </authorList>
    </citation>
    <scope>NUCLEOTIDE SEQUENCE [LARGE SCALE GENOMIC DNA]</scope>
    <source>
        <strain evidence="9 10">CECT 8088</strain>
    </source>
</reference>
<feature type="transmembrane region" description="Helical" evidence="8">
    <location>
        <begin position="326"/>
        <end position="351"/>
    </location>
</feature>
<feature type="transmembrane region" description="Helical" evidence="8">
    <location>
        <begin position="132"/>
        <end position="153"/>
    </location>
</feature>
<feature type="transmembrane region" description="Helical" evidence="8">
    <location>
        <begin position="279"/>
        <end position="306"/>
    </location>
</feature>
<keyword evidence="3" id="KW-0813">Transport</keyword>
<feature type="transmembrane region" description="Helical" evidence="8">
    <location>
        <begin position="371"/>
        <end position="387"/>
    </location>
</feature>
<dbReference type="AlphaFoldDB" id="A0A839V1F4"/>
<keyword evidence="6 8" id="KW-0472">Membrane</keyword>
<dbReference type="GO" id="GO:0005886">
    <property type="term" value="C:plasma membrane"/>
    <property type="evidence" value="ECO:0007669"/>
    <property type="project" value="TreeGrafter"/>
</dbReference>
<evidence type="ECO:0000256" key="1">
    <source>
        <dbReference type="ARBA" id="ARBA00004141"/>
    </source>
</evidence>
<dbReference type="Pfam" id="PF00474">
    <property type="entry name" value="SSF"/>
    <property type="match status" value="1"/>
</dbReference>
<dbReference type="GO" id="GO:0022857">
    <property type="term" value="F:transmembrane transporter activity"/>
    <property type="evidence" value="ECO:0007669"/>
    <property type="project" value="InterPro"/>
</dbReference>
<dbReference type="PANTHER" id="PTHR48086">
    <property type="entry name" value="SODIUM/PROLINE SYMPORTER-RELATED"/>
    <property type="match status" value="1"/>
</dbReference>
<dbReference type="InterPro" id="IPR038377">
    <property type="entry name" value="Na/Glc_symporter_sf"/>
</dbReference>
<feature type="transmembrane region" description="Helical" evidence="8">
    <location>
        <begin position="244"/>
        <end position="267"/>
    </location>
</feature>
<dbReference type="PANTHER" id="PTHR48086:SF8">
    <property type="entry name" value="MONOCARBOXYLIC ACID PERMEASE"/>
    <property type="match status" value="1"/>
</dbReference>
<dbReference type="PROSITE" id="PS50283">
    <property type="entry name" value="NA_SOLUT_SYMP_3"/>
    <property type="match status" value="1"/>
</dbReference>
<organism evidence="9 10">
    <name type="scientific">Endobacter medicaginis</name>
    <dbReference type="NCBI Taxonomy" id="1181271"/>
    <lineage>
        <taxon>Bacteria</taxon>
        <taxon>Pseudomonadati</taxon>
        <taxon>Pseudomonadota</taxon>
        <taxon>Alphaproteobacteria</taxon>
        <taxon>Acetobacterales</taxon>
        <taxon>Acetobacteraceae</taxon>
        <taxon>Endobacter</taxon>
    </lineage>
</organism>
<keyword evidence="10" id="KW-1185">Reference proteome</keyword>
<evidence type="ECO:0000256" key="3">
    <source>
        <dbReference type="ARBA" id="ARBA00022448"/>
    </source>
</evidence>
<evidence type="ECO:0000313" key="9">
    <source>
        <dbReference type="EMBL" id="MBB3174364.1"/>
    </source>
</evidence>
<evidence type="ECO:0000256" key="8">
    <source>
        <dbReference type="SAM" id="Phobius"/>
    </source>
</evidence>